<name>A0A2P2DA35_9LEPT</name>
<organism evidence="4 5">
    <name type="scientific">Leptospira ellinghausenii</name>
    <dbReference type="NCBI Taxonomy" id="1917822"/>
    <lineage>
        <taxon>Bacteria</taxon>
        <taxon>Pseudomonadati</taxon>
        <taxon>Spirochaetota</taxon>
        <taxon>Spirochaetia</taxon>
        <taxon>Leptospirales</taxon>
        <taxon>Leptospiraceae</taxon>
        <taxon>Leptospira</taxon>
    </lineage>
</organism>
<dbReference type="EMBL" id="BFAZ01000004">
    <property type="protein sequence ID" value="GBF41502.1"/>
    <property type="molecule type" value="Genomic_DNA"/>
</dbReference>
<feature type="domain" description="HTH tetR-type" evidence="3">
    <location>
        <begin position="1"/>
        <end position="59"/>
    </location>
</feature>
<dbReference type="Pfam" id="PF00440">
    <property type="entry name" value="TetR_N"/>
    <property type="match status" value="1"/>
</dbReference>
<dbReference type="Gene3D" id="1.10.357.10">
    <property type="entry name" value="Tetracycline Repressor, domain 2"/>
    <property type="match status" value="1"/>
</dbReference>
<dbReference type="PROSITE" id="PS50977">
    <property type="entry name" value="HTH_TETR_2"/>
    <property type="match status" value="1"/>
</dbReference>
<dbReference type="AlphaFoldDB" id="A0A2P2DA35"/>
<evidence type="ECO:0000256" key="1">
    <source>
        <dbReference type="ARBA" id="ARBA00023125"/>
    </source>
</evidence>
<gene>
    <name evidence="4" type="ORF">LPTSP2_07790</name>
</gene>
<keyword evidence="5" id="KW-1185">Reference proteome</keyword>
<dbReference type="PRINTS" id="PR00455">
    <property type="entry name" value="HTHTETR"/>
</dbReference>
<sequence length="184" mass="21794">MKEKITNQALRLLKKEGLKSFSMRKLAETLAIDPMTIYYYFKNKDQLLAELVDVVFRKFYEGLQLEETKAKEKEKLESVLIEYRSFFIQYIDLSLYLIQSPNEEYPAVKILNDLILDLIQASSPYEDPELTRDILVDFIHGNALSVSNKPRKRLKGRTKENQTEQFRESLTILFHRLFYNTRLT</sequence>
<feature type="DNA-binding region" description="H-T-H motif" evidence="2">
    <location>
        <begin position="22"/>
        <end position="41"/>
    </location>
</feature>
<evidence type="ECO:0000256" key="2">
    <source>
        <dbReference type="PROSITE-ProRule" id="PRU00335"/>
    </source>
</evidence>
<proteinExistence type="predicted"/>
<evidence type="ECO:0000259" key="3">
    <source>
        <dbReference type="PROSITE" id="PS50977"/>
    </source>
</evidence>
<accession>A0A2P2DA35</accession>
<dbReference type="InterPro" id="IPR001647">
    <property type="entry name" value="HTH_TetR"/>
</dbReference>
<dbReference type="InterPro" id="IPR009057">
    <property type="entry name" value="Homeodomain-like_sf"/>
</dbReference>
<keyword evidence="1 2" id="KW-0238">DNA-binding</keyword>
<evidence type="ECO:0000313" key="4">
    <source>
        <dbReference type="EMBL" id="GBF41502.1"/>
    </source>
</evidence>
<dbReference type="OrthoDB" id="329481at2"/>
<dbReference type="SUPFAM" id="SSF46689">
    <property type="entry name" value="Homeodomain-like"/>
    <property type="match status" value="1"/>
</dbReference>
<dbReference type="GO" id="GO:0003677">
    <property type="term" value="F:DNA binding"/>
    <property type="evidence" value="ECO:0007669"/>
    <property type="project" value="UniProtKB-UniRule"/>
</dbReference>
<dbReference type="Proteomes" id="UP000245206">
    <property type="component" value="Unassembled WGS sequence"/>
</dbReference>
<dbReference type="RefSeq" id="WP_108958700.1">
    <property type="nucleotide sequence ID" value="NZ_BFAZ01000004.1"/>
</dbReference>
<reference evidence="5" key="1">
    <citation type="journal article" date="2019" name="Microbiol. Immunol.">
        <title>Molecular and phenotypic characterization of Leptospira johnsonii sp. nov., Leptospira ellinghausenii sp. nov. and Leptospira ryugenii sp. nov. isolated from soil and water in Japan.</title>
        <authorList>
            <person name="Masuzawa T."/>
            <person name="Saito M."/>
            <person name="Nakao R."/>
            <person name="Nikaido Y."/>
            <person name="Matsumoto M."/>
            <person name="Ogawa M."/>
            <person name="Yokoyama M."/>
            <person name="Hidaka Y."/>
            <person name="Tomita J."/>
            <person name="Sakakibara K."/>
            <person name="Suzuki K."/>
            <person name="Yasuda S."/>
            <person name="Sato H."/>
            <person name="Yamaguchi M."/>
            <person name="Yoshida S.I."/>
            <person name="Koizumi N."/>
            <person name="Kawamura Y."/>
        </authorList>
    </citation>
    <scope>NUCLEOTIDE SEQUENCE [LARGE SCALE GENOMIC DNA]</scope>
    <source>
        <strain evidence="5">E18</strain>
    </source>
</reference>
<comment type="caution">
    <text evidence="4">The sequence shown here is derived from an EMBL/GenBank/DDBJ whole genome shotgun (WGS) entry which is preliminary data.</text>
</comment>
<protein>
    <submittedName>
        <fullName evidence="4">Putative transcriptional regulator, TetR family</fullName>
    </submittedName>
</protein>
<evidence type="ECO:0000313" key="5">
    <source>
        <dbReference type="Proteomes" id="UP000245206"/>
    </source>
</evidence>